<organism evidence="2 3">
    <name type="scientific">Jeotgalibacillus malaysiensis</name>
    <dbReference type="NCBI Taxonomy" id="1508404"/>
    <lineage>
        <taxon>Bacteria</taxon>
        <taxon>Bacillati</taxon>
        <taxon>Bacillota</taxon>
        <taxon>Bacilli</taxon>
        <taxon>Bacillales</taxon>
        <taxon>Caryophanaceae</taxon>
        <taxon>Jeotgalibacillus</taxon>
    </lineage>
</organism>
<dbReference type="InterPro" id="IPR050229">
    <property type="entry name" value="GlpE_sulfurtransferase"/>
</dbReference>
<dbReference type="PANTHER" id="PTHR43031:SF17">
    <property type="entry name" value="SULFURTRANSFERASE YTWF-RELATED"/>
    <property type="match status" value="1"/>
</dbReference>
<proteinExistence type="predicted"/>
<dbReference type="InterPro" id="IPR036873">
    <property type="entry name" value="Rhodanese-like_dom_sf"/>
</dbReference>
<dbReference type="HOGENOM" id="CLU_089574_1_5_9"/>
<dbReference type="SUPFAM" id="SSF52821">
    <property type="entry name" value="Rhodanese/Cell cycle control phosphatase"/>
    <property type="match status" value="1"/>
</dbReference>
<dbReference type="InterPro" id="IPR001763">
    <property type="entry name" value="Rhodanese-like_dom"/>
</dbReference>
<dbReference type="CDD" id="cd00158">
    <property type="entry name" value="RHOD"/>
    <property type="match status" value="1"/>
</dbReference>
<dbReference type="Proteomes" id="UP000031449">
    <property type="component" value="Chromosome"/>
</dbReference>
<protein>
    <recommendedName>
        <fullName evidence="1">Rhodanese domain-containing protein</fullName>
    </recommendedName>
</protein>
<name>A0A0B5AN38_9BACL</name>
<dbReference type="Gene3D" id="3.40.250.10">
    <property type="entry name" value="Rhodanese-like domain"/>
    <property type="match status" value="1"/>
</dbReference>
<dbReference type="PANTHER" id="PTHR43031">
    <property type="entry name" value="FAD-DEPENDENT OXIDOREDUCTASE"/>
    <property type="match status" value="1"/>
</dbReference>
<evidence type="ECO:0000259" key="1">
    <source>
        <dbReference type="PROSITE" id="PS50206"/>
    </source>
</evidence>
<dbReference type="AlphaFoldDB" id="A0A0B5AN38"/>
<dbReference type="PROSITE" id="PS50206">
    <property type="entry name" value="RHODANESE_3"/>
    <property type="match status" value="1"/>
</dbReference>
<dbReference type="STRING" id="1508404.JMA_07600"/>
<keyword evidence="3" id="KW-1185">Reference proteome</keyword>
<dbReference type="SMART" id="SM00450">
    <property type="entry name" value="RHOD"/>
    <property type="match status" value="1"/>
</dbReference>
<reference evidence="2 3" key="1">
    <citation type="submission" date="2014-08" db="EMBL/GenBank/DDBJ databases">
        <title>Complete genome of a marine bacteria Jeotgalibacillus malaysiensis.</title>
        <authorList>
            <person name="Yaakop A.S."/>
            <person name="Chan K.-G."/>
            <person name="Goh K.M."/>
        </authorList>
    </citation>
    <scope>NUCLEOTIDE SEQUENCE [LARGE SCALE GENOMIC DNA]</scope>
    <source>
        <strain evidence="2 3">D5</strain>
    </source>
</reference>
<feature type="domain" description="Rhodanese" evidence="1">
    <location>
        <begin position="36"/>
        <end position="112"/>
    </location>
</feature>
<dbReference type="BioCyc" id="JESP1508404:G14D9-9977-MONOMER"/>
<evidence type="ECO:0000313" key="3">
    <source>
        <dbReference type="Proteomes" id="UP000031449"/>
    </source>
</evidence>
<dbReference type="Pfam" id="PF00581">
    <property type="entry name" value="Rhodanese"/>
    <property type="match status" value="1"/>
</dbReference>
<accession>A0A0B5AN38</accession>
<dbReference type="EMBL" id="CP009416">
    <property type="protein sequence ID" value="AJD90077.1"/>
    <property type="molecule type" value="Genomic_DNA"/>
</dbReference>
<dbReference type="OrthoDB" id="9800872at2"/>
<dbReference type="KEGG" id="jeo:JMA_07600"/>
<sequence>MEWILIGAVVLFFAWRMMPAKGVRTISPDELKAMKKTKDSQWIDVRTPGEFKARNMRGFDNIPLGSLPNQTSKLDPEKETIVLCQSGMRSAQAAKILKKKGFKNVANVRGGMNQL</sequence>
<gene>
    <name evidence="2" type="ORF">JMA_07600</name>
</gene>
<evidence type="ECO:0000313" key="2">
    <source>
        <dbReference type="EMBL" id="AJD90077.1"/>
    </source>
</evidence>